<dbReference type="Proteomes" id="UP000822688">
    <property type="component" value="Chromosome 2"/>
</dbReference>
<name>A0A8T0IV89_CERPU</name>
<evidence type="ECO:0000313" key="2">
    <source>
        <dbReference type="Proteomes" id="UP000822688"/>
    </source>
</evidence>
<evidence type="ECO:0000313" key="1">
    <source>
        <dbReference type="EMBL" id="KAG0587640.1"/>
    </source>
</evidence>
<accession>A0A8T0IV89</accession>
<keyword evidence="2" id="KW-1185">Reference proteome</keyword>
<dbReference type="AlphaFoldDB" id="A0A8T0IV89"/>
<comment type="caution">
    <text evidence="1">The sequence shown here is derived from an EMBL/GenBank/DDBJ whole genome shotgun (WGS) entry which is preliminary data.</text>
</comment>
<gene>
    <name evidence="1" type="ORF">KC19_2G179600</name>
</gene>
<proteinExistence type="predicted"/>
<protein>
    <submittedName>
        <fullName evidence="1">Uncharacterized protein</fullName>
    </submittedName>
</protein>
<reference evidence="1" key="1">
    <citation type="submission" date="2020-06" db="EMBL/GenBank/DDBJ databases">
        <title>WGS assembly of Ceratodon purpureus strain R40.</title>
        <authorList>
            <person name="Carey S.B."/>
            <person name="Jenkins J."/>
            <person name="Shu S."/>
            <person name="Lovell J.T."/>
            <person name="Sreedasyam A."/>
            <person name="Maumus F."/>
            <person name="Tiley G.P."/>
            <person name="Fernandez-Pozo N."/>
            <person name="Barry K."/>
            <person name="Chen C."/>
            <person name="Wang M."/>
            <person name="Lipzen A."/>
            <person name="Daum C."/>
            <person name="Saski C.A."/>
            <person name="Payton A.C."/>
            <person name="Mcbreen J.C."/>
            <person name="Conrad R.E."/>
            <person name="Kollar L.M."/>
            <person name="Olsson S."/>
            <person name="Huttunen S."/>
            <person name="Landis J.B."/>
            <person name="Wickett N.J."/>
            <person name="Johnson M.G."/>
            <person name="Rensing S.A."/>
            <person name="Grimwood J."/>
            <person name="Schmutz J."/>
            <person name="Mcdaniel S.F."/>
        </authorList>
    </citation>
    <scope>NUCLEOTIDE SEQUENCE</scope>
    <source>
        <strain evidence="1">R40</strain>
    </source>
</reference>
<sequence length="101" mass="11714">MKIKHRVNSMCYCFLPLSGHETSNQLTEGREMFTVENQLTKELDQISEGIVVVLFHQNVTSIRFDGLLIYSRSIFVERKIKVLNTFTYDLISVLCNEDHTS</sequence>
<dbReference type="EMBL" id="CM026422">
    <property type="protein sequence ID" value="KAG0587640.1"/>
    <property type="molecule type" value="Genomic_DNA"/>
</dbReference>
<organism evidence="1 2">
    <name type="scientific">Ceratodon purpureus</name>
    <name type="common">Fire moss</name>
    <name type="synonym">Dicranum purpureum</name>
    <dbReference type="NCBI Taxonomy" id="3225"/>
    <lineage>
        <taxon>Eukaryota</taxon>
        <taxon>Viridiplantae</taxon>
        <taxon>Streptophyta</taxon>
        <taxon>Embryophyta</taxon>
        <taxon>Bryophyta</taxon>
        <taxon>Bryophytina</taxon>
        <taxon>Bryopsida</taxon>
        <taxon>Dicranidae</taxon>
        <taxon>Pseudoditrichales</taxon>
        <taxon>Ditrichaceae</taxon>
        <taxon>Ceratodon</taxon>
    </lineage>
</organism>